<dbReference type="Proteomes" id="UP000324800">
    <property type="component" value="Unassembled WGS sequence"/>
</dbReference>
<sequence>MDSRRNSTSVGPSKSNPQYNSKKRYNYGKQITLVSGDIVTIVLDWFSCSMALQYVIEDWTYGTEKIF</sequence>
<gene>
    <name evidence="2" type="ORF">EZS28_017201</name>
</gene>
<proteinExistence type="predicted"/>
<evidence type="ECO:0000313" key="3">
    <source>
        <dbReference type="Proteomes" id="UP000324800"/>
    </source>
</evidence>
<evidence type="ECO:0000313" key="2">
    <source>
        <dbReference type="EMBL" id="KAA6387273.1"/>
    </source>
</evidence>
<organism evidence="2 3">
    <name type="scientific">Streblomastix strix</name>
    <dbReference type="NCBI Taxonomy" id="222440"/>
    <lineage>
        <taxon>Eukaryota</taxon>
        <taxon>Metamonada</taxon>
        <taxon>Preaxostyla</taxon>
        <taxon>Oxymonadida</taxon>
        <taxon>Streblomastigidae</taxon>
        <taxon>Streblomastix</taxon>
    </lineage>
</organism>
<reference evidence="2 3" key="1">
    <citation type="submission" date="2019-03" db="EMBL/GenBank/DDBJ databases">
        <title>Single cell metagenomics reveals metabolic interactions within the superorganism composed of flagellate Streblomastix strix and complex community of Bacteroidetes bacteria on its surface.</title>
        <authorList>
            <person name="Treitli S.C."/>
            <person name="Kolisko M."/>
            <person name="Husnik F."/>
            <person name="Keeling P."/>
            <person name="Hampl V."/>
        </authorList>
    </citation>
    <scope>NUCLEOTIDE SEQUENCE [LARGE SCALE GENOMIC DNA]</scope>
    <source>
        <strain evidence="2">ST1C</strain>
    </source>
</reference>
<name>A0A5J4VY45_9EUKA</name>
<evidence type="ECO:0000256" key="1">
    <source>
        <dbReference type="SAM" id="MobiDB-lite"/>
    </source>
</evidence>
<feature type="compositionally biased region" description="Polar residues" evidence="1">
    <location>
        <begin position="1"/>
        <end position="20"/>
    </location>
</feature>
<dbReference type="AlphaFoldDB" id="A0A5J4VY45"/>
<comment type="caution">
    <text evidence="2">The sequence shown here is derived from an EMBL/GenBank/DDBJ whole genome shotgun (WGS) entry which is preliminary data.</text>
</comment>
<protein>
    <submittedName>
        <fullName evidence="2">Uncharacterized protein</fullName>
    </submittedName>
</protein>
<dbReference type="EMBL" id="SNRW01004445">
    <property type="protein sequence ID" value="KAA6387273.1"/>
    <property type="molecule type" value="Genomic_DNA"/>
</dbReference>
<feature type="region of interest" description="Disordered" evidence="1">
    <location>
        <begin position="1"/>
        <end position="22"/>
    </location>
</feature>
<accession>A0A5J4VY45</accession>